<accession>A0ABN9FW08</accession>
<gene>
    <name evidence="1" type="ORF">SPARVUS_LOCUS12926503</name>
</gene>
<sequence>MISALMISVASSVPPVSAYQCHLSVPISVYQCHISLPTSAHQFHISVPI</sequence>
<reference evidence="1" key="1">
    <citation type="submission" date="2023-05" db="EMBL/GenBank/DDBJ databases">
        <authorList>
            <person name="Stuckert A."/>
        </authorList>
    </citation>
    <scope>NUCLEOTIDE SEQUENCE</scope>
</reference>
<protein>
    <submittedName>
        <fullName evidence="1">Uncharacterized protein</fullName>
    </submittedName>
</protein>
<evidence type="ECO:0000313" key="1">
    <source>
        <dbReference type="EMBL" id="CAI9601089.1"/>
    </source>
</evidence>
<keyword evidence="2" id="KW-1185">Reference proteome</keyword>
<dbReference type="EMBL" id="CATNWA010017520">
    <property type="protein sequence ID" value="CAI9601089.1"/>
    <property type="molecule type" value="Genomic_DNA"/>
</dbReference>
<name>A0ABN9FW08_9NEOB</name>
<proteinExistence type="predicted"/>
<organism evidence="1 2">
    <name type="scientific">Staurois parvus</name>
    <dbReference type="NCBI Taxonomy" id="386267"/>
    <lineage>
        <taxon>Eukaryota</taxon>
        <taxon>Metazoa</taxon>
        <taxon>Chordata</taxon>
        <taxon>Craniata</taxon>
        <taxon>Vertebrata</taxon>
        <taxon>Euteleostomi</taxon>
        <taxon>Amphibia</taxon>
        <taxon>Batrachia</taxon>
        <taxon>Anura</taxon>
        <taxon>Neobatrachia</taxon>
        <taxon>Ranoidea</taxon>
        <taxon>Ranidae</taxon>
        <taxon>Staurois</taxon>
    </lineage>
</organism>
<comment type="caution">
    <text evidence="1">The sequence shown here is derived from an EMBL/GenBank/DDBJ whole genome shotgun (WGS) entry which is preliminary data.</text>
</comment>
<dbReference type="Proteomes" id="UP001162483">
    <property type="component" value="Unassembled WGS sequence"/>
</dbReference>
<evidence type="ECO:0000313" key="2">
    <source>
        <dbReference type="Proteomes" id="UP001162483"/>
    </source>
</evidence>